<proteinExistence type="predicted"/>
<evidence type="ECO:0000256" key="1">
    <source>
        <dbReference type="ARBA" id="ARBA00023015"/>
    </source>
</evidence>
<dbReference type="Gene3D" id="1.10.357.10">
    <property type="entry name" value="Tetracycline Repressor, domain 2"/>
    <property type="match status" value="1"/>
</dbReference>
<name>A0ABQ3T2W4_9ACTN</name>
<keyword evidence="2 4" id="KW-0238">DNA-binding</keyword>
<dbReference type="Pfam" id="PF18556">
    <property type="entry name" value="TetR_C_35"/>
    <property type="match status" value="1"/>
</dbReference>
<gene>
    <name evidence="6" type="ORF">Sspor_02830</name>
</gene>
<dbReference type="RefSeq" id="WP_202197309.1">
    <property type="nucleotide sequence ID" value="NZ_BAAATO010000090.1"/>
</dbReference>
<organism evidence="6 7">
    <name type="scientific">Streptomyces spororaveus</name>
    <dbReference type="NCBI Taxonomy" id="284039"/>
    <lineage>
        <taxon>Bacteria</taxon>
        <taxon>Bacillati</taxon>
        <taxon>Actinomycetota</taxon>
        <taxon>Actinomycetes</taxon>
        <taxon>Kitasatosporales</taxon>
        <taxon>Streptomycetaceae</taxon>
        <taxon>Streptomyces</taxon>
    </lineage>
</organism>
<evidence type="ECO:0000256" key="3">
    <source>
        <dbReference type="ARBA" id="ARBA00023163"/>
    </source>
</evidence>
<evidence type="ECO:0000256" key="4">
    <source>
        <dbReference type="PROSITE-ProRule" id="PRU00335"/>
    </source>
</evidence>
<feature type="domain" description="HTH tetR-type" evidence="5">
    <location>
        <begin position="28"/>
        <end position="88"/>
    </location>
</feature>
<feature type="DNA-binding region" description="H-T-H motif" evidence="4">
    <location>
        <begin position="51"/>
        <end position="70"/>
    </location>
</feature>
<dbReference type="InterPro" id="IPR050109">
    <property type="entry name" value="HTH-type_TetR-like_transc_reg"/>
</dbReference>
<dbReference type="Pfam" id="PF00440">
    <property type="entry name" value="TetR_N"/>
    <property type="match status" value="1"/>
</dbReference>
<evidence type="ECO:0000259" key="5">
    <source>
        <dbReference type="PROSITE" id="PS50977"/>
    </source>
</evidence>
<evidence type="ECO:0000313" key="6">
    <source>
        <dbReference type="EMBL" id="GHI74722.1"/>
    </source>
</evidence>
<comment type="caution">
    <text evidence="6">The sequence shown here is derived from an EMBL/GenBank/DDBJ whole genome shotgun (WGS) entry which is preliminary data.</text>
</comment>
<dbReference type="InterPro" id="IPR040611">
    <property type="entry name" value="AlkX_C"/>
</dbReference>
<dbReference type="SUPFAM" id="SSF46689">
    <property type="entry name" value="Homeodomain-like"/>
    <property type="match status" value="1"/>
</dbReference>
<protein>
    <submittedName>
        <fullName evidence="6">Transcriptional regulator, TetR family protein</fullName>
    </submittedName>
</protein>
<dbReference type="Proteomes" id="UP000608522">
    <property type="component" value="Unassembled WGS sequence"/>
</dbReference>
<dbReference type="PANTHER" id="PTHR30055">
    <property type="entry name" value="HTH-TYPE TRANSCRIPTIONAL REGULATOR RUTR"/>
    <property type="match status" value="1"/>
</dbReference>
<evidence type="ECO:0000256" key="2">
    <source>
        <dbReference type="ARBA" id="ARBA00023125"/>
    </source>
</evidence>
<dbReference type="PRINTS" id="PR00455">
    <property type="entry name" value="HTHTETR"/>
</dbReference>
<sequence length="211" mass="22884">MAAARHRIEAAALTGGSVPDPPRVAWRKQMRQRVLDAARDLTCEAGWDQVSLSAVAARAEVSRPSVYKEFGNRAGLGRALVVRETQQFLAGVADTLYPGAPDSHACLRAAILYVLQEADNQPLIKAVITAARKGSDSLLPYLTARADPIFDAGQTLVQGWLATRYPQQHTESLQMAADVIVRMTISHLILPGDEQHLTAQRLATAALKLLQ</sequence>
<dbReference type="PROSITE" id="PS50977">
    <property type="entry name" value="HTH_TETR_2"/>
    <property type="match status" value="1"/>
</dbReference>
<dbReference type="InterPro" id="IPR001647">
    <property type="entry name" value="HTH_TetR"/>
</dbReference>
<accession>A0ABQ3T2W4</accession>
<reference evidence="7" key="1">
    <citation type="submission" date="2023-07" db="EMBL/GenBank/DDBJ databases">
        <title>Whole genome shotgun sequence of Streptomyces spororaveus NBRC 15456.</title>
        <authorList>
            <person name="Komaki H."/>
            <person name="Tamura T."/>
        </authorList>
    </citation>
    <scope>NUCLEOTIDE SEQUENCE [LARGE SCALE GENOMIC DNA]</scope>
    <source>
        <strain evidence="7">NBRC 15456</strain>
    </source>
</reference>
<dbReference type="InterPro" id="IPR009057">
    <property type="entry name" value="Homeodomain-like_sf"/>
</dbReference>
<keyword evidence="3" id="KW-0804">Transcription</keyword>
<evidence type="ECO:0000313" key="7">
    <source>
        <dbReference type="Proteomes" id="UP000608522"/>
    </source>
</evidence>
<keyword evidence="7" id="KW-1185">Reference proteome</keyword>
<dbReference type="PANTHER" id="PTHR30055:SF234">
    <property type="entry name" value="HTH-TYPE TRANSCRIPTIONAL REGULATOR BETI"/>
    <property type="match status" value="1"/>
</dbReference>
<dbReference type="EMBL" id="BNED01000003">
    <property type="protein sequence ID" value="GHI74722.1"/>
    <property type="molecule type" value="Genomic_DNA"/>
</dbReference>
<keyword evidence="1" id="KW-0805">Transcription regulation</keyword>